<keyword evidence="3" id="KW-1003">Cell membrane</keyword>
<feature type="transmembrane region" description="Helical" evidence="8">
    <location>
        <begin position="39"/>
        <end position="56"/>
    </location>
</feature>
<comment type="subcellular location">
    <subcellularLocation>
        <location evidence="1">Cell membrane</location>
        <topology evidence="1">Multi-pass membrane protein</topology>
    </subcellularLocation>
</comment>
<feature type="transmembrane region" description="Helical" evidence="8">
    <location>
        <begin position="190"/>
        <end position="210"/>
    </location>
</feature>
<evidence type="ECO:0000256" key="7">
    <source>
        <dbReference type="PIRSR" id="PIRSR604254-1"/>
    </source>
</evidence>
<feature type="binding site" evidence="7">
    <location>
        <position position="195"/>
    </location>
    <ligand>
        <name>Zn(2+)</name>
        <dbReference type="ChEBI" id="CHEBI:29105"/>
    </ligand>
</feature>
<keyword evidence="10" id="KW-1185">Reference proteome</keyword>
<dbReference type="eggNOG" id="COG1272">
    <property type="taxonomic scope" value="Bacteria"/>
</dbReference>
<keyword evidence="7" id="KW-0862">Zinc</keyword>
<evidence type="ECO:0000313" key="9">
    <source>
        <dbReference type="EMBL" id="ABK15931.1"/>
    </source>
</evidence>
<feature type="transmembrane region" description="Helical" evidence="8">
    <location>
        <begin position="12"/>
        <end position="33"/>
    </location>
</feature>
<reference evidence="9 10" key="1">
    <citation type="submission" date="2006-10" db="EMBL/GenBank/DDBJ databases">
        <title>Complete sequence of Syntrophobacter fumaroxidans MPOB.</title>
        <authorList>
            <consortium name="US DOE Joint Genome Institute"/>
            <person name="Copeland A."/>
            <person name="Lucas S."/>
            <person name="Lapidus A."/>
            <person name="Barry K."/>
            <person name="Detter J.C."/>
            <person name="Glavina del Rio T."/>
            <person name="Hammon N."/>
            <person name="Israni S."/>
            <person name="Pitluck S."/>
            <person name="Goltsman E.G."/>
            <person name="Martinez M."/>
            <person name="Schmutz J."/>
            <person name="Larimer F."/>
            <person name="Land M."/>
            <person name="Hauser L."/>
            <person name="Kyrpides N."/>
            <person name="Kim E."/>
            <person name="Boone D.R."/>
            <person name="Brockman F."/>
            <person name="Culley D."/>
            <person name="Ferry J."/>
            <person name="Gunsalus R."/>
            <person name="McInerney M.J."/>
            <person name="Morrison M."/>
            <person name="Plugge C."/>
            <person name="Rohlin L."/>
            <person name="Scholten J."/>
            <person name="Sieber J."/>
            <person name="Stams A.J.M."/>
            <person name="Worm P."/>
            <person name="Henstra A.M."/>
            <person name="Richardson P."/>
        </authorList>
    </citation>
    <scope>NUCLEOTIDE SEQUENCE [LARGE SCALE GENOMIC DNA]</scope>
    <source>
        <strain evidence="10">DSM 10017 / MPOB</strain>
    </source>
</reference>
<evidence type="ECO:0000256" key="2">
    <source>
        <dbReference type="ARBA" id="ARBA00008488"/>
    </source>
</evidence>
<dbReference type="NCBIfam" id="TIGR01065">
    <property type="entry name" value="hlyIII"/>
    <property type="match status" value="1"/>
</dbReference>
<dbReference type="GO" id="GO:0140911">
    <property type="term" value="F:pore-forming activity"/>
    <property type="evidence" value="ECO:0007669"/>
    <property type="project" value="InterPro"/>
</dbReference>
<feature type="transmembrane region" description="Helical" evidence="8">
    <location>
        <begin position="77"/>
        <end position="98"/>
    </location>
</feature>
<dbReference type="GO" id="GO:0046872">
    <property type="term" value="F:metal ion binding"/>
    <property type="evidence" value="ECO:0007669"/>
    <property type="project" value="UniProtKB-KW"/>
</dbReference>
<name>A0LES9_SYNFM</name>
<organism evidence="9 10">
    <name type="scientific">Syntrophobacter fumaroxidans (strain DSM 10017 / MPOB)</name>
    <dbReference type="NCBI Taxonomy" id="335543"/>
    <lineage>
        <taxon>Bacteria</taxon>
        <taxon>Pseudomonadati</taxon>
        <taxon>Thermodesulfobacteriota</taxon>
        <taxon>Syntrophobacteria</taxon>
        <taxon>Syntrophobacterales</taxon>
        <taxon>Syntrophobacteraceae</taxon>
        <taxon>Syntrophobacter</taxon>
    </lineage>
</organism>
<evidence type="ECO:0000256" key="6">
    <source>
        <dbReference type="ARBA" id="ARBA00023136"/>
    </source>
</evidence>
<dbReference type="EMBL" id="CP000478">
    <property type="protein sequence ID" value="ABK15931.1"/>
    <property type="molecule type" value="Genomic_DNA"/>
</dbReference>
<dbReference type="FunCoup" id="A0LES9">
    <property type="interactions" value="66"/>
</dbReference>
<evidence type="ECO:0000256" key="1">
    <source>
        <dbReference type="ARBA" id="ARBA00004651"/>
    </source>
</evidence>
<dbReference type="AlphaFoldDB" id="A0LES9"/>
<dbReference type="OrthoDB" id="9813689at2"/>
<evidence type="ECO:0000313" key="10">
    <source>
        <dbReference type="Proteomes" id="UP000001784"/>
    </source>
</evidence>
<feature type="binding site" evidence="7">
    <location>
        <position position="62"/>
    </location>
    <ligand>
        <name>Zn(2+)</name>
        <dbReference type="ChEBI" id="CHEBI:29105"/>
    </ligand>
</feature>
<dbReference type="RefSeq" id="WP_011697104.1">
    <property type="nucleotide sequence ID" value="NC_008554.1"/>
</dbReference>
<dbReference type="Pfam" id="PF03006">
    <property type="entry name" value="HlyIII"/>
    <property type="match status" value="1"/>
</dbReference>
<dbReference type="PANTHER" id="PTHR20855:SF3">
    <property type="entry name" value="LD03007P"/>
    <property type="match status" value="1"/>
</dbReference>
<keyword evidence="6 8" id="KW-0472">Membrane</keyword>
<keyword evidence="7" id="KW-0479">Metal-binding</keyword>
<feature type="transmembrane region" description="Helical" evidence="8">
    <location>
        <begin position="157"/>
        <end position="178"/>
    </location>
</feature>
<dbReference type="InParanoid" id="A0LES9"/>
<proteinExistence type="inferred from homology"/>
<dbReference type="GO" id="GO:0005886">
    <property type="term" value="C:plasma membrane"/>
    <property type="evidence" value="ECO:0007669"/>
    <property type="project" value="UniProtKB-SubCell"/>
</dbReference>
<dbReference type="PANTHER" id="PTHR20855">
    <property type="entry name" value="ADIPOR/PROGESTIN RECEPTOR-RELATED"/>
    <property type="match status" value="1"/>
</dbReference>
<keyword evidence="5 8" id="KW-1133">Transmembrane helix</keyword>
<dbReference type="Proteomes" id="UP000001784">
    <property type="component" value="Chromosome"/>
</dbReference>
<gene>
    <name evidence="9" type="ordered locus">Sfum_0230</name>
</gene>
<evidence type="ECO:0000256" key="8">
    <source>
        <dbReference type="SAM" id="Phobius"/>
    </source>
</evidence>
<feature type="binding site" evidence="7">
    <location>
        <position position="191"/>
    </location>
    <ligand>
        <name>Zn(2+)</name>
        <dbReference type="ChEBI" id="CHEBI:29105"/>
    </ligand>
</feature>
<dbReference type="InterPro" id="IPR004254">
    <property type="entry name" value="AdipoR/HlyIII-related"/>
</dbReference>
<feature type="transmembrane region" description="Helical" evidence="8">
    <location>
        <begin position="130"/>
        <end position="151"/>
    </location>
</feature>
<evidence type="ECO:0000256" key="4">
    <source>
        <dbReference type="ARBA" id="ARBA00022692"/>
    </source>
</evidence>
<protein>
    <submittedName>
        <fullName evidence="9">Channel protein, hemolysin III family</fullName>
    </submittedName>
</protein>
<evidence type="ECO:0000256" key="5">
    <source>
        <dbReference type="ARBA" id="ARBA00022989"/>
    </source>
</evidence>
<sequence length="217" mass="24529" precursor="true">MRYKPRELMNGLTHCIAALLAVAGLVVLMLRAVDPPRPLHLLSFFVFGTALILLYLTSTAYHWAQCSVKGLQRLRRLDHIMIFVVIAATYTPICLIPLRGPWGWTLFGGIWALACAGVLMKMVWLQTPRWLSTTVYVAMGWLAVVAVYPLYRALQPAAFAWLVAGGLFYTAGALVYALKKPDPWPRAFGFHELFHVLVVMGSFSHFWVLYEYVVRID</sequence>
<dbReference type="KEGG" id="sfu:Sfum_0230"/>
<keyword evidence="4 8" id="KW-0812">Transmembrane</keyword>
<evidence type="ECO:0000256" key="3">
    <source>
        <dbReference type="ARBA" id="ARBA00022475"/>
    </source>
</evidence>
<dbReference type="InterPro" id="IPR005744">
    <property type="entry name" value="Hy-lIII"/>
</dbReference>
<dbReference type="STRING" id="335543.Sfum_0230"/>
<feature type="transmembrane region" description="Helical" evidence="8">
    <location>
        <begin position="104"/>
        <end position="123"/>
    </location>
</feature>
<comment type="similarity">
    <text evidence="2">Belongs to the UPF0073 (Hly-III) family.</text>
</comment>
<accession>A0LES9</accession>
<dbReference type="HOGENOM" id="CLU_051078_2_1_7"/>